<dbReference type="RefSeq" id="WP_255898221.1">
    <property type="nucleotide sequence ID" value="NZ_CP050470.1"/>
</dbReference>
<dbReference type="Proteomes" id="UP001059912">
    <property type="component" value="Chromosome 1"/>
</dbReference>
<protein>
    <submittedName>
        <fullName evidence="1">Uncharacterized protein</fullName>
    </submittedName>
</protein>
<dbReference type="EMBL" id="CP050470">
    <property type="protein sequence ID" value="UTZ31733.1"/>
    <property type="molecule type" value="Genomic_DNA"/>
</dbReference>
<organism evidence="1 2">
    <name type="scientific">Vibrio campbellii</name>
    <dbReference type="NCBI Taxonomy" id="680"/>
    <lineage>
        <taxon>Bacteria</taxon>
        <taxon>Pseudomonadati</taxon>
        <taxon>Pseudomonadota</taxon>
        <taxon>Gammaproteobacteria</taxon>
        <taxon>Vibrionales</taxon>
        <taxon>Vibrionaceae</taxon>
        <taxon>Vibrio</taxon>
    </lineage>
</organism>
<proteinExistence type="predicted"/>
<accession>A0ABY5IBP3</accession>
<evidence type="ECO:0000313" key="2">
    <source>
        <dbReference type="Proteomes" id="UP001059912"/>
    </source>
</evidence>
<name>A0ABY5IBP3_9VIBR</name>
<reference evidence="1" key="1">
    <citation type="submission" date="2020-03" db="EMBL/GenBank/DDBJ databases">
        <title>Five strains of Vibrio campbellii isolated from Mariana Trench.</title>
        <authorList>
            <person name="Liang J."/>
            <person name="Zhang X.-H."/>
        </authorList>
    </citation>
    <scope>NUCLEOTIDE SEQUENCE</scope>
    <source>
        <strain evidence="1">LJC013</strain>
    </source>
</reference>
<gene>
    <name evidence="1" type="ORF">HB762_10175</name>
</gene>
<sequence>MKTLSIEEIQKDLNALDAADHITNHLETEFAKIQKFDTKEIVKKAMPMLMSGKVSLEAFGLSPKLFEQVQQVNKLNTVGRAKLRARLTSELNDLKNIEEAEVTNA</sequence>
<keyword evidence="2" id="KW-1185">Reference proteome</keyword>
<evidence type="ECO:0000313" key="1">
    <source>
        <dbReference type="EMBL" id="UTZ31733.1"/>
    </source>
</evidence>